<dbReference type="PIRSF" id="PIRSF000538">
    <property type="entry name" value="GlpK"/>
    <property type="match status" value="1"/>
</dbReference>
<feature type="binding site" evidence="10">
    <location>
        <position position="134"/>
    </location>
    <ligand>
        <name>glycerol</name>
        <dbReference type="ChEBI" id="CHEBI:17754"/>
    </ligand>
</feature>
<feature type="binding site" evidence="10">
    <location>
        <position position="262"/>
    </location>
    <ligand>
        <name>ATP</name>
        <dbReference type="ChEBI" id="CHEBI:30616"/>
    </ligand>
</feature>
<dbReference type="UniPathway" id="UPA00618">
    <property type="reaction ID" value="UER00672"/>
</dbReference>
<dbReference type="CDD" id="cd07769">
    <property type="entry name" value="ASKHA_NBD_FGGY_GK"/>
    <property type="match status" value="1"/>
</dbReference>
<dbReference type="InterPro" id="IPR005999">
    <property type="entry name" value="Glycerol_kin"/>
</dbReference>
<dbReference type="NCBIfam" id="NF000756">
    <property type="entry name" value="PRK00047.1"/>
    <property type="match status" value="1"/>
</dbReference>
<dbReference type="GO" id="GO:0005524">
    <property type="term" value="F:ATP binding"/>
    <property type="evidence" value="ECO:0007669"/>
    <property type="project" value="UniProtKB-UniRule"/>
</dbReference>
<dbReference type="InterPro" id="IPR018485">
    <property type="entry name" value="FGGY_C"/>
</dbReference>
<feature type="domain" description="Carbohydrate kinase FGGY C-terminal" evidence="13">
    <location>
        <begin position="257"/>
        <end position="451"/>
    </location>
</feature>
<evidence type="ECO:0000256" key="2">
    <source>
        <dbReference type="ARBA" id="ARBA00009156"/>
    </source>
</evidence>
<feature type="binding site" evidence="10">
    <location>
        <position position="310"/>
    </location>
    <ligand>
        <name>ATP</name>
        <dbReference type="ChEBI" id="CHEBI:30616"/>
    </ligand>
</feature>
<feature type="binding site" evidence="10">
    <location>
        <position position="134"/>
    </location>
    <ligand>
        <name>sn-glycerol 3-phosphate</name>
        <dbReference type="ChEBI" id="CHEBI:57597"/>
    </ligand>
</feature>
<keyword evidence="6 10" id="KW-0319">Glycerol metabolism</keyword>
<feature type="binding site" evidence="10">
    <location>
        <position position="412"/>
    </location>
    <ligand>
        <name>ADP</name>
        <dbReference type="ChEBI" id="CHEBI:456216"/>
    </ligand>
</feature>
<dbReference type="Pfam" id="PF00370">
    <property type="entry name" value="FGGY_N"/>
    <property type="match status" value="1"/>
</dbReference>
<keyword evidence="3 10" id="KW-0808">Transferase</keyword>
<sequence>MRRYVAAIDQGTTSSRCIVFDQGGRVIGVAQREHEQLFPKPGWVEHDPETLWRNTELVLGEVLGRQSLSAADIAAVGITNQRETTVVWERATGEPIHNAIVWQDTRTDRLVGELGGEHGPTRYADRTGLPLSTYFAGPKLRWILDHVPGSRERAEAGELCFGTIDSWVLWNLTGLHVTDVTNASRTMLMDLRTSSWDPRICAEFGIPEAMLPEIRSSSEVYGEITSGPLAGVPVAGILGDQQAATFGQACLLPGEAKNTYGTGNFMLLNTGTTPVFSKHGLLTTVCYRLGDQPAVYALEGSIAVTGSLVQWLRDNLGIIASADEIEPLARSVEDNGGAYIVPAFSGLFAPRWRPDARGVIAGLTRFVNRAHLARAVLESTAFQTLEVVDAMRADAESQHLDLELTTLKVDGGMTGNDLLMQFQSDVLDVPVVRPVVTETTALGAAYAAGLAVGYWPSTDEIRANWAADTTWRPTMAAEDRARRIAAWNKAVERTYDWVD</sequence>
<comment type="catalytic activity">
    <reaction evidence="8 10">
        <text>glycerol + ATP = sn-glycerol 3-phosphate + ADP + H(+)</text>
        <dbReference type="Rhea" id="RHEA:21644"/>
        <dbReference type="ChEBI" id="CHEBI:15378"/>
        <dbReference type="ChEBI" id="CHEBI:17754"/>
        <dbReference type="ChEBI" id="CHEBI:30616"/>
        <dbReference type="ChEBI" id="CHEBI:57597"/>
        <dbReference type="ChEBI" id="CHEBI:456216"/>
        <dbReference type="EC" id="2.7.1.30"/>
    </reaction>
</comment>
<evidence type="ECO:0000256" key="3">
    <source>
        <dbReference type="ARBA" id="ARBA00022679"/>
    </source>
</evidence>
<comment type="activity regulation">
    <text evidence="10">Inhibited by fructose 1,6-bisphosphate (FBP).</text>
</comment>
<feature type="binding site" evidence="10">
    <location>
        <position position="12"/>
    </location>
    <ligand>
        <name>ATP</name>
        <dbReference type="ChEBI" id="CHEBI:30616"/>
    </ligand>
</feature>
<dbReference type="Proteomes" id="UP000252586">
    <property type="component" value="Unassembled WGS sequence"/>
</dbReference>
<evidence type="ECO:0000256" key="5">
    <source>
        <dbReference type="ARBA" id="ARBA00022777"/>
    </source>
</evidence>
<feature type="binding site" evidence="10">
    <location>
        <position position="12"/>
    </location>
    <ligand>
        <name>ADP</name>
        <dbReference type="ChEBI" id="CHEBI:456216"/>
    </ligand>
</feature>
<comment type="caution">
    <text evidence="14">The sequence shown here is derived from an EMBL/GenBank/DDBJ whole genome shotgun (WGS) entry which is preliminary data.</text>
</comment>
<dbReference type="FunFam" id="3.30.420.40:FF:000007">
    <property type="entry name" value="Glycerol kinase"/>
    <property type="match status" value="1"/>
</dbReference>
<evidence type="ECO:0000313" key="15">
    <source>
        <dbReference type="Proteomes" id="UP000252586"/>
    </source>
</evidence>
<dbReference type="HAMAP" id="MF_00186">
    <property type="entry name" value="Glycerol_kin"/>
    <property type="match status" value="1"/>
</dbReference>
<dbReference type="PROSITE" id="PS00445">
    <property type="entry name" value="FGGY_KINASES_2"/>
    <property type="match status" value="1"/>
</dbReference>
<dbReference type="FunFam" id="3.30.420.40:FF:000008">
    <property type="entry name" value="Glycerol kinase"/>
    <property type="match status" value="1"/>
</dbReference>
<feature type="domain" description="Carbohydrate kinase FGGY N-terminal" evidence="12">
    <location>
        <begin position="4"/>
        <end position="247"/>
    </location>
</feature>
<dbReference type="SUPFAM" id="SSF53067">
    <property type="entry name" value="Actin-like ATPase domain"/>
    <property type="match status" value="2"/>
</dbReference>
<evidence type="ECO:0000259" key="13">
    <source>
        <dbReference type="Pfam" id="PF02782"/>
    </source>
</evidence>
<feature type="binding site" evidence="10">
    <location>
        <position position="240"/>
    </location>
    <ligand>
        <name>glycerol</name>
        <dbReference type="ChEBI" id="CHEBI:17754"/>
    </ligand>
</feature>
<dbReference type="GO" id="GO:0005829">
    <property type="term" value="C:cytosol"/>
    <property type="evidence" value="ECO:0007669"/>
    <property type="project" value="UniProtKB-ARBA"/>
</dbReference>
<dbReference type="STRING" id="1210090.GCA_001613185_03880"/>
<feature type="binding site" evidence="10">
    <location>
        <position position="82"/>
    </location>
    <ligand>
        <name>glycerol</name>
        <dbReference type="ChEBI" id="CHEBI:17754"/>
    </ligand>
</feature>
<feature type="binding site" evidence="10">
    <location>
        <position position="306"/>
    </location>
    <ligand>
        <name>ATP</name>
        <dbReference type="ChEBI" id="CHEBI:30616"/>
    </ligand>
</feature>
<evidence type="ECO:0000256" key="11">
    <source>
        <dbReference type="RuleBase" id="RU003733"/>
    </source>
</evidence>
<evidence type="ECO:0000256" key="8">
    <source>
        <dbReference type="ARBA" id="ARBA00052101"/>
    </source>
</evidence>
<organism evidence="14 15">
    <name type="scientific">Nocardia puris</name>
    <dbReference type="NCBI Taxonomy" id="208602"/>
    <lineage>
        <taxon>Bacteria</taxon>
        <taxon>Bacillati</taxon>
        <taxon>Actinomycetota</taxon>
        <taxon>Actinomycetes</taxon>
        <taxon>Mycobacteriales</taxon>
        <taxon>Nocardiaceae</taxon>
        <taxon>Nocardia</taxon>
    </lineage>
</organism>
<keyword evidence="15" id="KW-1185">Reference proteome</keyword>
<dbReference type="PANTHER" id="PTHR10196:SF69">
    <property type="entry name" value="GLYCEROL KINASE"/>
    <property type="match status" value="1"/>
</dbReference>
<feature type="binding site" evidence="10">
    <location>
        <position position="82"/>
    </location>
    <ligand>
        <name>sn-glycerol 3-phosphate</name>
        <dbReference type="ChEBI" id="CHEBI:57597"/>
    </ligand>
</feature>
<evidence type="ECO:0000313" key="14">
    <source>
        <dbReference type="EMBL" id="RBO85629.1"/>
    </source>
</evidence>
<feature type="binding site" evidence="10">
    <location>
        <position position="12"/>
    </location>
    <ligand>
        <name>sn-glycerol 3-phosphate</name>
        <dbReference type="ChEBI" id="CHEBI:57597"/>
    </ligand>
</feature>
<comment type="function">
    <text evidence="9 10">Key enzyme in the regulation of glycerol uptake and metabolism. Catalyzes the phosphorylation of glycerol to yield sn-glycerol 3-phosphate.</text>
</comment>
<feature type="binding site" evidence="10">
    <location>
        <position position="13"/>
    </location>
    <ligand>
        <name>ATP</name>
        <dbReference type="ChEBI" id="CHEBI:30616"/>
    </ligand>
</feature>
<evidence type="ECO:0000256" key="1">
    <source>
        <dbReference type="ARBA" id="ARBA00005190"/>
    </source>
</evidence>
<feature type="binding site" evidence="10">
    <location>
        <position position="241"/>
    </location>
    <ligand>
        <name>glycerol</name>
        <dbReference type="ChEBI" id="CHEBI:17754"/>
    </ligand>
</feature>
<feature type="binding site" evidence="10">
    <location>
        <position position="14"/>
    </location>
    <ligand>
        <name>ATP</name>
        <dbReference type="ChEBI" id="CHEBI:30616"/>
    </ligand>
</feature>
<feature type="binding site" evidence="10">
    <location>
        <position position="16"/>
    </location>
    <ligand>
        <name>ADP</name>
        <dbReference type="ChEBI" id="CHEBI:456216"/>
    </ligand>
</feature>
<dbReference type="EC" id="2.7.1.30" evidence="10"/>
<dbReference type="InterPro" id="IPR000577">
    <property type="entry name" value="Carb_kinase_FGGY"/>
</dbReference>
<dbReference type="InterPro" id="IPR043129">
    <property type="entry name" value="ATPase_NBD"/>
</dbReference>
<keyword evidence="7 10" id="KW-0067">ATP-binding</keyword>
<dbReference type="AlphaFoldDB" id="A0A366D801"/>
<keyword evidence="5 10" id="KW-0418">Kinase</keyword>
<feature type="binding site" evidence="10">
    <location>
        <position position="306"/>
    </location>
    <ligand>
        <name>ADP</name>
        <dbReference type="ChEBI" id="CHEBI:456216"/>
    </ligand>
</feature>
<dbReference type="Pfam" id="PF02782">
    <property type="entry name" value="FGGY_C"/>
    <property type="match status" value="1"/>
</dbReference>
<feature type="binding site" evidence="10">
    <location>
        <position position="83"/>
    </location>
    <ligand>
        <name>sn-glycerol 3-phosphate</name>
        <dbReference type="ChEBI" id="CHEBI:57597"/>
    </ligand>
</feature>
<evidence type="ECO:0000256" key="9">
    <source>
        <dbReference type="ARBA" id="ARBA00054633"/>
    </source>
</evidence>
<feature type="binding site" evidence="10">
    <location>
        <position position="262"/>
    </location>
    <ligand>
        <name>ADP</name>
        <dbReference type="ChEBI" id="CHEBI:456216"/>
    </ligand>
</feature>
<dbReference type="PANTHER" id="PTHR10196">
    <property type="entry name" value="SUGAR KINASE"/>
    <property type="match status" value="1"/>
</dbReference>
<protein>
    <recommendedName>
        <fullName evidence="10">Glycerol kinase</fullName>
        <ecNumber evidence="10">2.7.1.30</ecNumber>
    </recommendedName>
    <alternativeName>
        <fullName evidence="10">ATP:glycerol 3-phosphotransferase</fullName>
    </alternativeName>
    <alternativeName>
        <fullName evidence="10">Glycerokinase</fullName>
        <shortName evidence="10">GK</shortName>
    </alternativeName>
</protein>
<evidence type="ECO:0000256" key="7">
    <source>
        <dbReference type="ARBA" id="ARBA00022840"/>
    </source>
</evidence>
<feature type="binding site" evidence="10">
    <location>
        <position position="83"/>
    </location>
    <ligand>
        <name>glycerol</name>
        <dbReference type="ChEBI" id="CHEBI:17754"/>
    </ligand>
</feature>
<dbReference type="Gene3D" id="3.30.420.40">
    <property type="match status" value="2"/>
</dbReference>
<dbReference type="GO" id="GO:0004370">
    <property type="term" value="F:glycerol kinase activity"/>
    <property type="evidence" value="ECO:0007669"/>
    <property type="project" value="UniProtKB-UniRule"/>
</dbReference>
<feature type="binding site" evidence="10">
    <location>
        <position position="412"/>
    </location>
    <ligand>
        <name>ATP</name>
        <dbReference type="ChEBI" id="CHEBI:30616"/>
    </ligand>
</feature>
<comment type="similarity">
    <text evidence="2 10 11">Belongs to the FGGY kinase family.</text>
</comment>
<evidence type="ECO:0000259" key="12">
    <source>
        <dbReference type="Pfam" id="PF00370"/>
    </source>
</evidence>
<dbReference type="GO" id="GO:0006072">
    <property type="term" value="P:glycerol-3-phosphate metabolic process"/>
    <property type="evidence" value="ECO:0007669"/>
    <property type="project" value="InterPro"/>
</dbReference>
<dbReference type="InterPro" id="IPR018483">
    <property type="entry name" value="Carb_kinase_FGGY_CS"/>
</dbReference>
<proteinExistence type="inferred from homology"/>
<evidence type="ECO:0000256" key="10">
    <source>
        <dbReference type="HAMAP-Rule" id="MF_00186"/>
    </source>
</evidence>
<dbReference type="NCBIfam" id="TIGR01311">
    <property type="entry name" value="glycerol_kin"/>
    <property type="match status" value="1"/>
</dbReference>
<comment type="pathway">
    <text evidence="1 10">Polyol metabolism; glycerol degradation via glycerol kinase pathway; sn-glycerol 3-phosphate from glycerol: step 1/1.</text>
</comment>
<feature type="binding site" evidence="10">
    <location>
        <position position="416"/>
    </location>
    <ligand>
        <name>ADP</name>
        <dbReference type="ChEBI" id="CHEBI:456216"/>
    </ligand>
</feature>
<feature type="binding site" evidence="10">
    <location>
        <position position="240"/>
    </location>
    <ligand>
        <name>sn-glycerol 3-phosphate</name>
        <dbReference type="ChEBI" id="CHEBI:57597"/>
    </ligand>
</feature>
<dbReference type="InterPro" id="IPR018484">
    <property type="entry name" value="FGGY_N"/>
</dbReference>
<gene>
    <name evidence="10" type="primary">glpK</name>
    <name evidence="14" type="ORF">DFR74_114172</name>
</gene>
<dbReference type="GO" id="GO:0019563">
    <property type="term" value="P:glycerol catabolic process"/>
    <property type="evidence" value="ECO:0007669"/>
    <property type="project" value="UniProtKB-UniRule"/>
</dbReference>
<dbReference type="RefSeq" id="WP_067510665.1">
    <property type="nucleotide sequence ID" value="NZ_QNRE01000014.1"/>
</dbReference>
<dbReference type="EMBL" id="QNRE01000014">
    <property type="protein sequence ID" value="RBO85629.1"/>
    <property type="molecule type" value="Genomic_DNA"/>
</dbReference>
<evidence type="ECO:0000256" key="6">
    <source>
        <dbReference type="ARBA" id="ARBA00022798"/>
    </source>
</evidence>
<dbReference type="OrthoDB" id="9805576at2"/>
<keyword evidence="4 10" id="KW-0547">Nucleotide-binding</keyword>
<name>A0A366D801_9NOCA</name>
<accession>A0A366D801</accession>
<evidence type="ECO:0000256" key="4">
    <source>
        <dbReference type="ARBA" id="ARBA00022741"/>
    </source>
</evidence>
<reference evidence="14 15" key="1">
    <citation type="submission" date="2018-06" db="EMBL/GenBank/DDBJ databases">
        <title>Genomic Encyclopedia of Type Strains, Phase IV (KMG-IV): sequencing the most valuable type-strain genomes for metagenomic binning, comparative biology and taxonomic classification.</title>
        <authorList>
            <person name="Goeker M."/>
        </authorList>
    </citation>
    <scope>NUCLEOTIDE SEQUENCE [LARGE SCALE GENOMIC DNA]</scope>
    <source>
        <strain evidence="14 15">DSM 44599</strain>
    </source>
</reference>